<evidence type="ECO:0000259" key="2">
    <source>
        <dbReference type="PROSITE" id="PS50141"/>
    </source>
</evidence>
<sequence>MRQGKRILRFGAVTICAINLLASITDTVFAETTTLPKTSTTDISIEKDVQPTWSLSKDTTKSSNGGDTASGEGKVFLIKNKKLVSVDATTGKILWTYGQDLYSILRYDKGTVYGSLNDGRVFALHTDGTVKWITSQSIYSPEEFVIHEDKIVVLRGIDTYVFDTKTGHLDWEDHDSTSFHGSEQIFVSNGILFRNYYIPGYVSSIVLQAYDFNNGRKLWSKPNQQLPLQVEDGLAYSLSLPTLLDEPHAELVLRTLDLRTGQEKTTYEYNWTTPSGSIIPELEARAFMKGTTLFAYHNHVLAQFQLNNYTGNQDKPEWMFEGQSGQMEEPMMQLDQSQLFYIEKNSADLYSMLSSIEINPSFPVDALGRTYPSKGKPKHIDVIGKYVCIGEENGTLRVYDRTQKEELLSVRTNSSEYGPSIIENNTLIIQTSERMIAVELPKI</sequence>
<keyword evidence="1" id="KW-0732">Signal</keyword>
<dbReference type="InterPro" id="IPR011047">
    <property type="entry name" value="Quinoprotein_ADH-like_sf"/>
</dbReference>
<organism evidence="3 4">
    <name type="scientific">Paenibacillus shirakamiensis</name>
    <dbReference type="NCBI Taxonomy" id="1265935"/>
    <lineage>
        <taxon>Bacteria</taxon>
        <taxon>Bacillati</taxon>
        <taxon>Bacillota</taxon>
        <taxon>Bacilli</taxon>
        <taxon>Bacillales</taxon>
        <taxon>Paenibacillaceae</taxon>
        <taxon>Paenibacillus</taxon>
    </lineage>
</organism>
<dbReference type="Proteomes" id="UP001519288">
    <property type="component" value="Unassembled WGS sequence"/>
</dbReference>
<protein>
    <submittedName>
        <fullName evidence="3">Outer membrane protein assembly factor BamB</fullName>
    </submittedName>
</protein>
<dbReference type="SMART" id="SM00564">
    <property type="entry name" value="PQQ"/>
    <property type="match status" value="3"/>
</dbReference>
<dbReference type="SUPFAM" id="SSF50998">
    <property type="entry name" value="Quinoprotein alcohol dehydrogenase-like"/>
    <property type="match status" value="1"/>
</dbReference>
<dbReference type="EMBL" id="JAGGLD010000003">
    <property type="protein sequence ID" value="MBP2000992.1"/>
    <property type="molecule type" value="Genomic_DNA"/>
</dbReference>
<comment type="caution">
    <text evidence="3">The sequence shown here is derived from an EMBL/GenBank/DDBJ whole genome shotgun (WGS) entry which is preliminary data.</text>
</comment>
<feature type="signal peptide" evidence="1">
    <location>
        <begin position="1"/>
        <end position="30"/>
    </location>
</feature>
<gene>
    <name evidence="3" type="ORF">J2Z69_002035</name>
</gene>
<evidence type="ECO:0000313" key="4">
    <source>
        <dbReference type="Proteomes" id="UP001519288"/>
    </source>
</evidence>
<name>A0ABS4JGZ8_9BACL</name>
<feature type="domain" description="A to I editase" evidence="2">
    <location>
        <begin position="190"/>
        <end position="291"/>
    </location>
</feature>
<dbReference type="Gene3D" id="2.130.10.10">
    <property type="entry name" value="YVTN repeat-like/Quinoprotein amine dehydrogenase"/>
    <property type="match status" value="1"/>
</dbReference>
<evidence type="ECO:0000313" key="3">
    <source>
        <dbReference type="EMBL" id="MBP2000992.1"/>
    </source>
</evidence>
<keyword evidence="4" id="KW-1185">Reference proteome</keyword>
<dbReference type="InterPro" id="IPR002466">
    <property type="entry name" value="A_deamin"/>
</dbReference>
<dbReference type="Pfam" id="PF13360">
    <property type="entry name" value="PQQ_2"/>
    <property type="match status" value="1"/>
</dbReference>
<accession>A0ABS4JGZ8</accession>
<evidence type="ECO:0000256" key="1">
    <source>
        <dbReference type="SAM" id="SignalP"/>
    </source>
</evidence>
<dbReference type="InterPro" id="IPR002372">
    <property type="entry name" value="PQQ_rpt_dom"/>
</dbReference>
<dbReference type="InterPro" id="IPR018391">
    <property type="entry name" value="PQQ_b-propeller_rpt"/>
</dbReference>
<dbReference type="PROSITE" id="PS50141">
    <property type="entry name" value="A_DEAMIN_EDITASE"/>
    <property type="match status" value="1"/>
</dbReference>
<proteinExistence type="predicted"/>
<dbReference type="PANTHER" id="PTHR34512:SF30">
    <property type="entry name" value="OUTER MEMBRANE PROTEIN ASSEMBLY FACTOR BAMB"/>
    <property type="match status" value="1"/>
</dbReference>
<dbReference type="RefSeq" id="WP_209861626.1">
    <property type="nucleotide sequence ID" value="NZ_JAGGLD010000003.1"/>
</dbReference>
<reference evidence="3 4" key="1">
    <citation type="submission" date="2021-03" db="EMBL/GenBank/DDBJ databases">
        <title>Genomic Encyclopedia of Type Strains, Phase IV (KMG-IV): sequencing the most valuable type-strain genomes for metagenomic binning, comparative biology and taxonomic classification.</title>
        <authorList>
            <person name="Goeker M."/>
        </authorList>
    </citation>
    <scope>NUCLEOTIDE SEQUENCE [LARGE SCALE GENOMIC DNA]</scope>
    <source>
        <strain evidence="3 4">DSM 26806</strain>
    </source>
</reference>
<dbReference type="InterPro" id="IPR015943">
    <property type="entry name" value="WD40/YVTN_repeat-like_dom_sf"/>
</dbReference>
<feature type="chain" id="PRO_5047251422" evidence="1">
    <location>
        <begin position="31"/>
        <end position="443"/>
    </location>
</feature>
<dbReference type="PANTHER" id="PTHR34512">
    <property type="entry name" value="CELL SURFACE PROTEIN"/>
    <property type="match status" value="1"/>
</dbReference>